<dbReference type="Gene3D" id="3.10.20.90">
    <property type="entry name" value="Phosphatidylinositol 3-kinase Catalytic Subunit, Chain A, domain 1"/>
    <property type="match status" value="1"/>
</dbReference>
<dbReference type="PANTHER" id="PTHR15286">
    <property type="entry name" value="RAS-ASSOCIATING DOMAIN CONTAINING PROTEIN"/>
    <property type="match status" value="1"/>
</dbReference>
<name>A0A4U8UX10_STECR</name>
<reference evidence="2 3" key="1">
    <citation type="journal article" date="2015" name="Genome Biol.">
        <title>Comparative genomics of Steinernema reveals deeply conserved gene regulatory networks.</title>
        <authorList>
            <person name="Dillman A.R."/>
            <person name="Macchietto M."/>
            <person name="Porter C.F."/>
            <person name="Rogers A."/>
            <person name="Williams B."/>
            <person name="Antoshechkin I."/>
            <person name="Lee M.M."/>
            <person name="Goodwin Z."/>
            <person name="Lu X."/>
            <person name="Lewis E.E."/>
            <person name="Goodrich-Blair H."/>
            <person name="Stock S.P."/>
            <person name="Adams B.J."/>
            <person name="Sternberg P.W."/>
            <person name="Mortazavi A."/>
        </authorList>
    </citation>
    <scope>NUCLEOTIDE SEQUENCE [LARGE SCALE GENOMIC DNA]</scope>
    <source>
        <strain evidence="2 3">ALL</strain>
    </source>
</reference>
<dbReference type="AlphaFoldDB" id="A0A4U8UX10"/>
<feature type="coiled-coil region" evidence="1">
    <location>
        <begin position="231"/>
        <end position="305"/>
    </location>
</feature>
<evidence type="ECO:0000313" key="3">
    <source>
        <dbReference type="Proteomes" id="UP000298663"/>
    </source>
</evidence>
<dbReference type="OrthoDB" id="10051571at2759"/>
<dbReference type="InterPro" id="IPR033593">
    <property type="entry name" value="N-RASSF"/>
</dbReference>
<accession>A0A4U8UX10</accession>
<protein>
    <recommendedName>
        <fullName evidence="4">Ras-associating domain-containing protein</fullName>
    </recommendedName>
</protein>
<evidence type="ECO:0000313" key="2">
    <source>
        <dbReference type="EMBL" id="TMS36398.1"/>
    </source>
</evidence>
<dbReference type="EMBL" id="AZBU02000001">
    <property type="protein sequence ID" value="TMS36398.1"/>
    <property type="molecule type" value="Genomic_DNA"/>
</dbReference>
<proteinExistence type="predicted"/>
<sequence length="326" mass="37124">MQDGALASDSPVAALDSTLRMSQESSASAKRGYGCNLPMRKLFFFVFRKLVLVGLTMTILGDEGESNEGEFNVSVDGVSRYVSGVTKDTRCSEIIYALAHSMNKRGKFVLVIRDYTGKERTLAPNEPAWAAVVYPCEFELREVDDAGATSIEHSDLSVPLDQNKPPPTYDDFIRMSAMRICPVEVDSMAMTFESDCFVSSLNLSRVELEILVHDAIREQKLCMKSLDNSLRNKEQLELLQLQRQHVNLRAALRSVRNENWPQKWNEQLFVIRRLNSEIQDLVNEKRRLRRSIALKNSEIEQLSKELEDEFGSDCLTEYYDDQAVFT</sequence>
<keyword evidence="1" id="KW-0175">Coiled coil</keyword>
<comment type="caution">
    <text evidence="2">The sequence shown here is derived from an EMBL/GenBank/DDBJ whole genome shotgun (WGS) entry which is preliminary data.</text>
</comment>
<evidence type="ECO:0008006" key="4">
    <source>
        <dbReference type="Google" id="ProtNLM"/>
    </source>
</evidence>
<gene>
    <name evidence="2" type="ORF">L596_003573</name>
</gene>
<dbReference type="PANTHER" id="PTHR15286:SF6">
    <property type="entry name" value="GH01133P"/>
    <property type="match status" value="1"/>
</dbReference>
<reference evidence="2 3" key="2">
    <citation type="journal article" date="2019" name="G3 (Bethesda)">
        <title>Hybrid Assembly of the Genome of the Entomopathogenic Nematode Steinernema carpocapsae Identifies the X-Chromosome.</title>
        <authorList>
            <person name="Serra L."/>
            <person name="Macchietto M."/>
            <person name="Macias-Munoz A."/>
            <person name="McGill C.J."/>
            <person name="Rodriguez I.M."/>
            <person name="Rodriguez B."/>
            <person name="Murad R."/>
            <person name="Mortazavi A."/>
        </authorList>
    </citation>
    <scope>NUCLEOTIDE SEQUENCE [LARGE SCALE GENOMIC DNA]</scope>
    <source>
        <strain evidence="2 3">ALL</strain>
    </source>
</reference>
<dbReference type="Proteomes" id="UP000298663">
    <property type="component" value="Unassembled WGS sequence"/>
</dbReference>
<dbReference type="SUPFAM" id="SSF54236">
    <property type="entry name" value="Ubiquitin-like"/>
    <property type="match status" value="1"/>
</dbReference>
<organism evidence="2 3">
    <name type="scientific">Steinernema carpocapsae</name>
    <name type="common">Entomopathogenic nematode</name>
    <dbReference type="NCBI Taxonomy" id="34508"/>
    <lineage>
        <taxon>Eukaryota</taxon>
        <taxon>Metazoa</taxon>
        <taxon>Ecdysozoa</taxon>
        <taxon>Nematoda</taxon>
        <taxon>Chromadorea</taxon>
        <taxon>Rhabditida</taxon>
        <taxon>Tylenchina</taxon>
        <taxon>Panagrolaimomorpha</taxon>
        <taxon>Strongyloidoidea</taxon>
        <taxon>Steinernematidae</taxon>
        <taxon>Steinernema</taxon>
    </lineage>
</organism>
<dbReference type="InterPro" id="IPR029071">
    <property type="entry name" value="Ubiquitin-like_domsf"/>
</dbReference>
<dbReference type="STRING" id="34508.A0A4U8UX10"/>
<keyword evidence="3" id="KW-1185">Reference proteome</keyword>
<evidence type="ECO:0000256" key="1">
    <source>
        <dbReference type="SAM" id="Coils"/>
    </source>
</evidence>